<keyword evidence="1" id="KW-1133">Transmembrane helix</keyword>
<evidence type="ECO:0000313" key="3">
    <source>
        <dbReference type="Proteomes" id="UP000242146"/>
    </source>
</evidence>
<proteinExistence type="predicted"/>
<comment type="caution">
    <text evidence="2">The sequence shown here is derived from an EMBL/GenBank/DDBJ whole genome shotgun (WGS) entry which is preliminary data.</text>
</comment>
<evidence type="ECO:0000313" key="2">
    <source>
        <dbReference type="EMBL" id="ORX50126.1"/>
    </source>
</evidence>
<name>A0A1X2GBR6_9FUNG</name>
<dbReference type="AlphaFoldDB" id="A0A1X2GBR6"/>
<evidence type="ECO:0000256" key="1">
    <source>
        <dbReference type="SAM" id="Phobius"/>
    </source>
</evidence>
<reference evidence="2 3" key="1">
    <citation type="submission" date="2016-07" db="EMBL/GenBank/DDBJ databases">
        <title>Pervasive Adenine N6-methylation of Active Genes in Fungi.</title>
        <authorList>
            <consortium name="DOE Joint Genome Institute"/>
            <person name="Mondo S.J."/>
            <person name="Dannebaum R.O."/>
            <person name="Kuo R.C."/>
            <person name="Labutti K."/>
            <person name="Haridas S."/>
            <person name="Kuo A."/>
            <person name="Salamov A."/>
            <person name="Ahrendt S.R."/>
            <person name="Lipzen A."/>
            <person name="Sullivan W."/>
            <person name="Andreopoulos W.B."/>
            <person name="Clum A."/>
            <person name="Lindquist E."/>
            <person name="Daum C."/>
            <person name="Ramamoorthy G.K."/>
            <person name="Gryganskyi A."/>
            <person name="Culley D."/>
            <person name="Magnuson J.K."/>
            <person name="James T.Y."/>
            <person name="O'Malley M.A."/>
            <person name="Stajich J.E."/>
            <person name="Spatafora J.W."/>
            <person name="Visel A."/>
            <person name="Grigoriev I.V."/>
        </authorList>
    </citation>
    <scope>NUCLEOTIDE SEQUENCE [LARGE SCALE GENOMIC DNA]</scope>
    <source>
        <strain evidence="2 3">NRRL 3301</strain>
    </source>
</reference>
<dbReference type="EMBL" id="MCGT01000024">
    <property type="protein sequence ID" value="ORX50126.1"/>
    <property type="molecule type" value="Genomic_DNA"/>
</dbReference>
<keyword evidence="1" id="KW-0812">Transmembrane</keyword>
<keyword evidence="3" id="KW-1185">Reference proteome</keyword>
<gene>
    <name evidence="2" type="ORF">DM01DRAFT_1337796</name>
</gene>
<protein>
    <submittedName>
        <fullName evidence="2">Uncharacterized protein</fullName>
    </submittedName>
</protein>
<sequence length="143" mass="16413">MAYRNIRRPRAPHGALSLGRCRWVHDGGRDAQLGNLCHHGNFTRLPGHQVVYDTLANSLKKDFFFLAKVTLARSLDMACLSLAFAWHFTSQSLHDARHRQPSKKLVEESGRHLLMVTTLFFLAFSLLVAGQRTGIYMFWEWLC</sequence>
<organism evidence="2 3">
    <name type="scientific">Hesseltinella vesiculosa</name>
    <dbReference type="NCBI Taxonomy" id="101127"/>
    <lineage>
        <taxon>Eukaryota</taxon>
        <taxon>Fungi</taxon>
        <taxon>Fungi incertae sedis</taxon>
        <taxon>Mucoromycota</taxon>
        <taxon>Mucoromycotina</taxon>
        <taxon>Mucoromycetes</taxon>
        <taxon>Mucorales</taxon>
        <taxon>Cunninghamellaceae</taxon>
        <taxon>Hesseltinella</taxon>
    </lineage>
</organism>
<keyword evidence="1" id="KW-0472">Membrane</keyword>
<dbReference type="Proteomes" id="UP000242146">
    <property type="component" value="Unassembled WGS sequence"/>
</dbReference>
<accession>A0A1X2GBR6</accession>
<feature type="transmembrane region" description="Helical" evidence="1">
    <location>
        <begin position="109"/>
        <end position="129"/>
    </location>
</feature>